<organism evidence="2 3">
    <name type="scientific">Dreissena polymorpha</name>
    <name type="common">Zebra mussel</name>
    <name type="synonym">Mytilus polymorpha</name>
    <dbReference type="NCBI Taxonomy" id="45954"/>
    <lineage>
        <taxon>Eukaryota</taxon>
        <taxon>Metazoa</taxon>
        <taxon>Spiralia</taxon>
        <taxon>Lophotrochozoa</taxon>
        <taxon>Mollusca</taxon>
        <taxon>Bivalvia</taxon>
        <taxon>Autobranchia</taxon>
        <taxon>Heteroconchia</taxon>
        <taxon>Euheterodonta</taxon>
        <taxon>Imparidentia</taxon>
        <taxon>Neoheterodontei</taxon>
        <taxon>Myida</taxon>
        <taxon>Dreissenoidea</taxon>
        <taxon>Dreissenidae</taxon>
        <taxon>Dreissena</taxon>
    </lineage>
</organism>
<dbReference type="AlphaFoldDB" id="A0A9D4CEB2"/>
<feature type="chain" id="PRO_5039417402" evidence="1">
    <location>
        <begin position="22"/>
        <end position="185"/>
    </location>
</feature>
<evidence type="ECO:0000313" key="3">
    <source>
        <dbReference type="Proteomes" id="UP000828390"/>
    </source>
</evidence>
<reference evidence="2" key="1">
    <citation type="journal article" date="2019" name="bioRxiv">
        <title>The Genome of the Zebra Mussel, Dreissena polymorpha: A Resource for Invasive Species Research.</title>
        <authorList>
            <person name="McCartney M.A."/>
            <person name="Auch B."/>
            <person name="Kono T."/>
            <person name="Mallez S."/>
            <person name="Zhang Y."/>
            <person name="Obille A."/>
            <person name="Becker A."/>
            <person name="Abrahante J.E."/>
            <person name="Garbe J."/>
            <person name="Badalamenti J.P."/>
            <person name="Herman A."/>
            <person name="Mangelson H."/>
            <person name="Liachko I."/>
            <person name="Sullivan S."/>
            <person name="Sone E.D."/>
            <person name="Koren S."/>
            <person name="Silverstein K.A.T."/>
            <person name="Beckman K.B."/>
            <person name="Gohl D.M."/>
        </authorList>
    </citation>
    <scope>NUCLEOTIDE SEQUENCE</scope>
    <source>
        <strain evidence="2">Duluth1</strain>
        <tissue evidence="2">Whole animal</tissue>
    </source>
</reference>
<dbReference type="EMBL" id="JAIWYP010000013">
    <property type="protein sequence ID" value="KAH3722109.1"/>
    <property type="molecule type" value="Genomic_DNA"/>
</dbReference>
<accession>A0A9D4CEB2</accession>
<dbReference type="Proteomes" id="UP000828390">
    <property type="component" value="Unassembled WGS sequence"/>
</dbReference>
<name>A0A9D4CEB2_DREPO</name>
<keyword evidence="1" id="KW-0732">Signal</keyword>
<gene>
    <name evidence="2" type="ORF">DPMN_065061</name>
</gene>
<keyword evidence="3" id="KW-1185">Reference proteome</keyword>
<reference evidence="2" key="2">
    <citation type="submission" date="2020-11" db="EMBL/GenBank/DDBJ databases">
        <authorList>
            <person name="McCartney M.A."/>
            <person name="Auch B."/>
            <person name="Kono T."/>
            <person name="Mallez S."/>
            <person name="Becker A."/>
            <person name="Gohl D.M."/>
            <person name="Silverstein K.A.T."/>
            <person name="Koren S."/>
            <person name="Bechman K.B."/>
            <person name="Herman A."/>
            <person name="Abrahante J.E."/>
            <person name="Garbe J."/>
        </authorList>
    </citation>
    <scope>NUCLEOTIDE SEQUENCE</scope>
    <source>
        <strain evidence="2">Duluth1</strain>
        <tissue evidence="2">Whole animal</tissue>
    </source>
</reference>
<protein>
    <submittedName>
        <fullName evidence="2">Uncharacterized protein</fullName>
    </submittedName>
</protein>
<feature type="signal peptide" evidence="1">
    <location>
        <begin position="1"/>
        <end position="21"/>
    </location>
</feature>
<evidence type="ECO:0000313" key="2">
    <source>
        <dbReference type="EMBL" id="KAH3722109.1"/>
    </source>
</evidence>
<evidence type="ECO:0000256" key="1">
    <source>
        <dbReference type="SAM" id="SignalP"/>
    </source>
</evidence>
<comment type="caution">
    <text evidence="2">The sequence shown here is derived from an EMBL/GenBank/DDBJ whole genome shotgun (WGS) entry which is preliminary data.</text>
</comment>
<sequence length="185" mass="21022">MKTIMSVSACWLLLVFIHIEAVKDEDFQSLLVRFSVLEDKQVVLETENKLSQKRIADLEKYKLLSDKRVASLERKIALCHRRQYALDIVKNIALETDKLLSDTTAKTLSDKEFASLVVGIILSDRKIATPENDNNVSHNRSGKDDSYSAAVEIEDRSAAGNVLIFLFDIYYHFSINNCECSFKIS</sequence>
<proteinExistence type="predicted"/>